<dbReference type="InterPro" id="IPR027469">
    <property type="entry name" value="Cation_efflux_TMD_sf"/>
</dbReference>
<feature type="compositionally biased region" description="Basic and acidic residues" evidence="9">
    <location>
        <begin position="309"/>
        <end position="345"/>
    </location>
</feature>
<evidence type="ECO:0000256" key="3">
    <source>
        <dbReference type="ARBA" id="ARBA00022448"/>
    </source>
</evidence>
<evidence type="ECO:0000256" key="7">
    <source>
        <dbReference type="ARBA" id="ARBA00023065"/>
    </source>
</evidence>
<feature type="domain" description="Cation efflux protein cytoplasmic" evidence="12">
    <location>
        <begin position="220"/>
        <end position="292"/>
    </location>
</feature>
<dbReference type="InterPro" id="IPR058533">
    <property type="entry name" value="Cation_efflux_TM"/>
</dbReference>
<dbReference type="Gene3D" id="1.20.1510.10">
    <property type="entry name" value="Cation efflux protein transmembrane domain"/>
    <property type="match status" value="1"/>
</dbReference>
<dbReference type="SUPFAM" id="SSF160240">
    <property type="entry name" value="Cation efflux protein cytoplasmic domain-like"/>
    <property type="match status" value="1"/>
</dbReference>
<dbReference type="GO" id="GO:0005385">
    <property type="term" value="F:zinc ion transmembrane transporter activity"/>
    <property type="evidence" value="ECO:0007669"/>
    <property type="project" value="TreeGrafter"/>
</dbReference>
<keyword evidence="8 10" id="KW-0472">Membrane</keyword>
<evidence type="ECO:0000259" key="12">
    <source>
        <dbReference type="Pfam" id="PF16916"/>
    </source>
</evidence>
<evidence type="ECO:0000256" key="2">
    <source>
        <dbReference type="ARBA" id="ARBA00008873"/>
    </source>
</evidence>
<evidence type="ECO:0000313" key="14">
    <source>
        <dbReference type="Proteomes" id="UP000550508"/>
    </source>
</evidence>
<evidence type="ECO:0000313" key="13">
    <source>
        <dbReference type="EMBL" id="NTS30466.1"/>
    </source>
</evidence>
<feature type="domain" description="Cation efflux protein transmembrane" evidence="11">
    <location>
        <begin position="23"/>
        <end position="214"/>
    </location>
</feature>
<evidence type="ECO:0000256" key="6">
    <source>
        <dbReference type="ARBA" id="ARBA00022989"/>
    </source>
</evidence>
<dbReference type="PANTHER" id="PTHR11562">
    <property type="entry name" value="CATION EFFLUX PROTEIN/ ZINC TRANSPORTER"/>
    <property type="match status" value="1"/>
</dbReference>
<dbReference type="InterPro" id="IPR027470">
    <property type="entry name" value="Cation_efflux_CTD"/>
</dbReference>
<feature type="transmembrane region" description="Helical" evidence="10">
    <location>
        <begin position="186"/>
        <end position="206"/>
    </location>
</feature>
<sequence>MSHDHAGHDHTPKVTADNEMKTLIAFAITFAFMIVEVIGGFMSGSLALIADAGHMLTDAGALALAYFAFRFGRRAADEKRTFGYLRFEVIAGLINAVALFAILFWIAYEAIDRFRNPGEVLAGPMLIVATIGLIVNMLVFWILTRGGDTEHVNIKGAVLHVLGDLLGSVGTIVAAIVIYYTDWTPIDPILSVFVCLLILRSAWALLRNSLHILLEGAPDNAAPEAIEQYLKQTVPGLAAVRHVHVWMITSGKPLATLHVRPAPDTNPRLLVKQIEAELMKKFEISHATIAIDWPEDTATDDCCLGDDLQQGHEHDHSGHAHDEADHDHSGHDHAAHEHGHEGHKH</sequence>
<feature type="transmembrane region" description="Helical" evidence="10">
    <location>
        <begin position="156"/>
        <end position="180"/>
    </location>
</feature>
<evidence type="ECO:0000256" key="9">
    <source>
        <dbReference type="SAM" id="MobiDB-lite"/>
    </source>
</evidence>
<comment type="subcellular location">
    <subcellularLocation>
        <location evidence="1">Membrane</location>
        <topology evidence="1">Multi-pass membrane protein</topology>
    </subcellularLocation>
</comment>
<evidence type="ECO:0000256" key="10">
    <source>
        <dbReference type="SAM" id="Phobius"/>
    </source>
</evidence>
<evidence type="ECO:0000259" key="11">
    <source>
        <dbReference type="Pfam" id="PF01545"/>
    </source>
</evidence>
<feature type="transmembrane region" description="Helical" evidence="10">
    <location>
        <begin position="89"/>
        <end position="108"/>
    </location>
</feature>
<keyword evidence="14" id="KW-1185">Reference proteome</keyword>
<feature type="region of interest" description="Disordered" evidence="9">
    <location>
        <begin position="304"/>
        <end position="345"/>
    </location>
</feature>
<keyword evidence="6 10" id="KW-1133">Transmembrane helix</keyword>
<feature type="transmembrane region" description="Helical" evidence="10">
    <location>
        <begin position="120"/>
        <end position="144"/>
    </location>
</feature>
<dbReference type="SUPFAM" id="SSF161111">
    <property type="entry name" value="Cation efflux protein transmembrane domain-like"/>
    <property type="match status" value="1"/>
</dbReference>
<dbReference type="Proteomes" id="UP000550508">
    <property type="component" value="Unassembled WGS sequence"/>
</dbReference>
<dbReference type="InterPro" id="IPR036837">
    <property type="entry name" value="Cation_efflux_CTD_sf"/>
</dbReference>
<comment type="similarity">
    <text evidence="2">Belongs to the cation diffusion facilitator (CDF) transporter (TC 2.A.4) family. SLC30A subfamily.</text>
</comment>
<comment type="caution">
    <text evidence="13">The sequence shown here is derived from an EMBL/GenBank/DDBJ whole genome shotgun (WGS) entry which is preliminary data.</text>
</comment>
<dbReference type="GO" id="GO:0005886">
    <property type="term" value="C:plasma membrane"/>
    <property type="evidence" value="ECO:0007669"/>
    <property type="project" value="TreeGrafter"/>
</dbReference>
<dbReference type="AlphaFoldDB" id="A0A849VM87"/>
<dbReference type="NCBIfam" id="TIGR01297">
    <property type="entry name" value="CDF"/>
    <property type="match status" value="1"/>
</dbReference>
<dbReference type="InterPro" id="IPR050681">
    <property type="entry name" value="CDF/SLC30A"/>
</dbReference>
<keyword evidence="5" id="KW-0862">Zinc</keyword>
<dbReference type="EMBL" id="JABUMX010000001">
    <property type="protein sequence ID" value="NTS30466.1"/>
    <property type="molecule type" value="Genomic_DNA"/>
</dbReference>
<keyword evidence="5" id="KW-0864">Zinc transport</keyword>
<dbReference type="PANTHER" id="PTHR11562:SF17">
    <property type="entry name" value="RE54080P-RELATED"/>
    <property type="match status" value="1"/>
</dbReference>
<evidence type="ECO:0000256" key="1">
    <source>
        <dbReference type="ARBA" id="ARBA00004141"/>
    </source>
</evidence>
<feature type="transmembrane region" description="Helical" evidence="10">
    <location>
        <begin position="23"/>
        <end position="42"/>
    </location>
</feature>
<organism evidence="13 14">
    <name type="scientific">Phyllobacterium pellucidum</name>
    <dbReference type="NCBI Taxonomy" id="2740464"/>
    <lineage>
        <taxon>Bacteria</taxon>
        <taxon>Pseudomonadati</taxon>
        <taxon>Pseudomonadota</taxon>
        <taxon>Alphaproteobacteria</taxon>
        <taxon>Hyphomicrobiales</taxon>
        <taxon>Phyllobacteriaceae</taxon>
        <taxon>Phyllobacterium</taxon>
    </lineage>
</organism>
<dbReference type="Pfam" id="PF01545">
    <property type="entry name" value="Cation_efflux"/>
    <property type="match status" value="1"/>
</dbReference>
<keyword evidence="7" id="KW-0406">Ion transport</keyword>
<evidence type="ECO:0000256" key="4">
    <source>
        <dbReference type="ARBA" id="ARBA00022692"/>
    </source>
</evidence>
<name>A0A849VM87_9HYPH</name>
<evidence type="ECO:0000256" key="5">
    <source>
        <dbReference type="ARBA" id="ARBA00022906"/>
    </source>
</evidence>
<proteinExistence type="inferred from homology"/>
<evidence type="ECO:0000256" key="8">
    <source>
        <dbReference type="ARBA" id="ARBA00023136"/>
    </source>
</evidence>
<keyword evidence="4 10" id="KW-0812">Transmembrane</keyword>
<feature type="transmembrane region" description="Helical" evidence="10">
    <location>
        <begin position="48"/>
        <end position="69"/>
    </location>
</feature>
<keyword evidence="3" id="KW-0813">Transport</keyword>
<protein>
    <submittedName>
        <fullName evidence="13">Cation diffusion facilitator family transporter</fullName>
    </submittedName>
</protein>
<dbReference type="Pfam" id="PF16916">
    <property type="entry name" value="ZT_dimer"/>
    <property type="match status" value="1"/>
</dbReference>
<gene>
    <name evidence="13" type="ORF">HQ945_04290</name>
</gene>
<reference evidence="13 14" key="1">
    <citation type="submission" date="2020-05" db="EMBL/GenBank/DDBJ databases">
        <authorList>
            <person name="Kim M.K."/>
        </authorList>
    </citation>
    <scope>NUCLEOTIDE SEQUENCE [LARGE SCALE GENOMIC DNA]</scope>
    <source>
        <strain evidence="13 14">BT25</strain>
    </source>
</reference>
<dbReference type="InterPro" id="IPR002524">
    <property type="entry name" value="Cation_efflux"/>
</dbReference>
<accession>A0A849VM87</accession>